<dbReference type="SMART" id="SM00474">
    <property type="entry name" value="35EXOc"/>
    <property type="match status" value="1"/>
</dbReference>
<dbReference type="AlphaFoldDB" id="A0A212KC17"/>
<evidence type="ECO:0000259" key="3">
    <source>
        <dbReference type="SMART" id="SM00474"/>
    </source>
</evidence>
<dbReference type="Gene3D" id="3.30.420.10">
    <property type="entry name" value="Ribonuclease H-like superfamily/Ribonuclease H"/>
    <property type="match status" value="1"/>
</dbReference>
<evidence type="ECO:0000313" key="4">
    <source>
        <dbReference type="EMBL" id="SBW09222.1"/>
    </source>
</evidence>
<keyword evidence="1" id="KW-0540">Nuclease</keyword>
<keyword evidence="4" id="KW-0269">Exonuclease</keyword>
<name>A0A212KC17_9DELT</name>
<dbReference type="Pfam" id="PF01612">
    <property type="entry name" value="DNA_pol_A_exo1"/>
    <property type="match status" value="1"/>
</dbReference>
<dbReference type="SUPFAM" id="SSF53098">
    <property type="entry name" value="Ribonuclease H-like"/>
    <property type="match status" value="1"/>
</dbReference>
<dbReference type="InterPro" id="IPR051132">
    <property type="entry name" value="3-5_Exonuclease_domain"/>
</dbReference>
<dbReference type="InterPro" id="IPR012337">
    <property type="entry name" value="RNaseH-like_sf"/>
</dbReference>
<keyword evidence="2" id="KW-0378">Hydrolase</keyword>
<sequence>MTAVFEEYSRTFTKDEVNGLPLFRYEGPVKLVRTLDELLAALERINEERLLGFDTESKPIFRKGVISPPTLMQIACSDIVYLIQLTWLPFNEPMASFLADQERIKTGVAIGDDIRMLNKVYPFTAAGLVDLRDIARIKNLATRGLRTLAANFLHMRISKNAQCSNWGNKELSAQQITYAATDAWVSRLVYERMSELGFFAEDTTFSIEP</sequence>
<gene>
    <name evidence="4" type="ORF">KL86DPRO_50103</name>
</gene>
<protein>
    <submittedName>
        <fullName evidence="4">3'-5' exonuclease family protein</fullName>
    </submittedName>
</protein>
<dbReference type="GO" id="GO:0003676">
    <property type="term" value="F:nucleic acid binding"/>
    <property type="evidence" value="ECO:0007669"/>
    <property type="project" value="InterPro"/>
</dbReference>
<accession>A0A212KC17</accession>
<evidence type="ECO:0000256" key="2">
    <source>
        <dbReference type="ARBA" id="ARBA00022801"/>
    </source>
</evidence>
<feature type="domain" description="3'-5' exonuclease" evidence="3">
    <location>
        <begin position="29"/>
        <end position="198"/>
    </location>
</feature>
<dbReference type="GO" id="GO:0006139">
    <property type="term" value="P:nucleobase-containing compound metabolic process"/>
    <property type="evidence" value="ECO:0007669"/>
    <property type="project" value="InterPro"/>
</dbReference>
<dbReference type="CDD" id="cd06141">
    <property type="entry name" value="WRN_exo"/>
    <property type="match status" value="1"/>
</dbReference>
<dbReference type="GO" id="GO:0005737">
    <property type="term" value="C:cytoplasm"/>
    <property type="evidence" value="ECO:0007669"/>
    <property type="project" value="TreeGrafter"/>
</dbReference>
<dbReference type="PANTHER" id="PTHR13620:SF104">
    <property type="entry name" value="EXONUCLEASE 3'-5' DOMAIN-CONTAINING PROTEIN 2"/>
    <property type="match status" value="1"/>
</dbReference>
<evidence type="ECO:0000256" key="1">
    <source>
        <dbReference type="ARBA" id="ARBA00022722"/>
    </source>
</evidence>
<dbReference type="InterPro" id="IPR002562">
    <property type="entry name" value="3'-5'_exonuclease_dom"/>
</dbReference>
<dbReference type="EMBL" id="FLUQ01000005">
    <property type="protein sequence ID" value="SBW09222.1"/>
    <property type="molecule type" value="Genomic_DNA"/>
</dbReference>
<reference evidence="4" key="1">
    <citation type="submission" date="2016-04" db="EMBL/GenBank/DDBJ databases">
        <authorList>
            <person name="Evans L.H."/>
            <person name="Alamgir A."/>
            <person name="Owens N."/>
            <person name="Weber N.D."/>
            <person name="Virtaneva K."/>
            <person name="Barbian K."/>
            <person name="Babar A."/>
            <person name="Rosenke K."/>
        </authorList>
    </citation>
    <scope>NUCLEOTIDE SEQUENCE</scope>
    <source>
        <strain evidence="4">86</strain>
    </source>
</reference>
<dbReference type="PANTHER" id="PTHR13620">
    <property type="entry name" value="3-5 EXONUCLEASE"/>
    <property type="match status" value="1"/>
</dbReference>
<dbReference type="GO" id="GO:0008408">
    <property type="term" value="F:3'-5' exonuclease activity"/>
    <property type="evidence" value="ECO:0007669"/>
    <property type="project" value="InterPro"/>
</dbReference>
<proteinExistence type="predicted"/>
<dbReference type="InterPro" id="IPR036397">
    <property type="entry name" value="RNaseH_sf"/>
</dbReference>
<organism evidence="4">
    <name type="scientific">uncultured delta proteobacterium</name>
    <dbReference type="NCBI Taxonomy" id="34034"/>
    <lineage>
        <taxon>Bacteria</taxon>
        <taxon>Deltaproteobacteria</taxon>
        <taxon>environmental samples</taxon>
    </lineage>
</organism>